<feature type="domain" description="Late embryogenesis abundant protein LEA-2 subgroup" evidence="6">
    <location>
        <begin position="185"/>
        <end position="281"/>
    </location>
</feature>
<evidence type="ECO:0000256" key="5">
    <source>
        <dbReference type="SAM" id="Phobius"/>
    </source>
</evidence>
<dbReference type="RefSeq" id="XP_020096001.1">
    <property type="nucleotide sequence ID" value="XM_020240412.1"/>
</dbReference>
<organism evidence="7 8">
    <name type="scientific">Ananas comosus</name>
    <name type="common">Pineapple</name>
    <name type="synonym">Ananas ananas</name>
    <dbReference type="NCBI Taxonomy" id="4615"/>
    <lineage>
        <taxon>Eukaryota</taxon>
        <taxon>Viridiplantae</taxon>
        <taxon>Streptophyta</taxon>
        <taxon>Embryophyta</taxon>
        <taxon>Tracheophyta</taxon>
        <taxon>Spermatophyta</taxon>
        <taxon>Magnoliopsida</taxon>
        <taxon>Liliopsida</taxon>
        <taxon>Poales</taxon>
        <taxon>Bromeliaceae</taxon>
        <taxon>Bromelioideae</taxon>
        <taxon>Ananas</taxon>
    </lineage>
</organism>
<dbReference type="GO" id="GO:0016020">
    <property type="term" value="C:membrane"/>
    <property type="evidence" value="ECO:0007669"/>
    <property type="project" value="UniProtKB-SubCell"/>
</dbReference>
<sequence>MAPFICEQLHCGATPYGPVVRYRTIRTPYLCAPCGFTMVPSFGQCLLCHPASSSSAYSPPPPPPPPAASPPPPALFPPPPALSPYYAIPVGADFDDPRSAYVLLPAYPHLRSLHHCRRRRRRCCRAAASCCGIAFFLSLFASAAAALFILWPSDPDVGVARLRLDRLHVGPPPLAAIDLHLRLDIRVRNPDFFALDYRSVVTSVSYRRRPLGSLAAAGAGGRVRARGVSYLDAELRLDGIEVLDDAVYLIEDLARGSIPFDAVTEVEGTLALFSFQIPVKGRISCSVIVNPHKQEIIRHDCYPE</sequence>
<gene>
    <name evidence="8" type="primary">LOC109715432</name>
</gene>
<evidence type="ECO:0000256" key="4">
    <source>
        <dbReference type="ARBA" id="ARBA00023136"/>
    </source>
</evidence>
<name>A0A6P5FI51_ANACO</name>
<evidence type="ECO:0000259" key="6">
    <source>
        <dbReference type="Pfam" id="PF03168"/>
    </source>
</evidence>
<proteinExistence type="predicted"/>
<dbReference type="AlphaFoldDB" id="A0A6P5FI51"/>
<evidence type="ECO:0000256" key="3">
    <source>
        <dbReference type="ARBA" id="ARBA00022989"/>
    </source>
</evidence>
<keyword evidence="4 5" id="KW-0472">Membrane</keyword>
<dbReference type="GeneID" id="109715432"/>
<reference evidence="7" key="1">
    <citation type="journal article" date="2015" name="Nat. Genet.">
        <title>The pineapple genome and the evolution of CAM photosynthesis.</title>
        <authorList>
            <person name="Ming R."/>
            <person name="VanBuren R."/>
            <person name="Wai C.M."/>
            <person name="Tang H."/>
            <person name="Schatz M.C."/>
            <person name="Bowers J.E."/>
            <person name="Lyons E."/>
            <person name="Wang M.L."/>
            <person name="Chen J."/>
            <person name="Biggers E."/>
            <person name="Zhang J."/>
            <person name="Huang L."/>
            <person name="Zhang L."/>
            <person name="Miao W."/>
            <person name="Zhang J."/>
            <person name="Ye Z."/>
            <person name="Miao C."/>
            <person name="Lin Z."/>
            <person name="Wang H."/>
            <person name="Zhou H."/>
            <person name="Yim W.C."/>
            <person name="Priest H.D."/>
            <person name="Zheng C."/>
            <person name="Woodhouse M."/>
            <person name="Edger P.P."/>
            <person name="Guyot R."/>
            <person name="Guo H.B."/>
            <person name="Guo H."/>
            <person name="Zheng G."/>
            <person name="Singh R."/>
            <person name="Sharma A."/>
            <person name="Min X."/>
            <person name="Zheng Y."/>
            <person name="Lee H."/>
            <person name="Gurtowski J."/>
            <person name="Sedlazeck F.J."/>
            <person name="Harkess A."/>
            <person name="McKain M.R."/>
            <person name="Liao Z."/>
            <person name="Fang J."/>
            <person name="Liu J."/>
            <person name="Zhang X."/>
            <person name="Zhang Q."/>
            <person name="Hu W."/>
            <person name="Qin Y."/>
            <person name="Wang K."/>
            <person name="Chen L.Y."/>
            <person name="Shirley N."/>
            <person name="Lin Y.R."/>
            <person name="Liu L.Y."/>
            <person name="Hernandez A.G."/>
            <person name="Wright C.L."/>
            <person name="Bulone V."/>
            <person name="Tuskan G.A."/>
            <person name="Heath K."/>
            <person name="Zee F."/>
            <person name="Moore P.H."/>
            <person name="Sunkar R."/>
            <person name="Leebens-Mack J.H."/>
            <person name="Mockler T."/>
            <person name="Bennetzen J.L."/>
            <person name="Freeling M."/>
            <person name="Sankoff D."/>
            <person name="Paterson A.H."/>
            <person name="Zhu X."/>
            <person name="Yang X."/>
            <person name="Smith J.A."/>
            <person name="Cushman J.C."/>
            <person name="Paull R.E."/>
            <person name="Yu Q."/>
        </authorList>
    </citation>
    <scope>NUCLEOTIDE SEQUENCE [LARGE SCALE GENOMIC DNA]</scope>
    <source>
        <strain evidence="7">cv. F153</strain>
    </source>
</reference>
<reference evidence="8" key="2">
    <citation type="submission" date="2025-08" db="UniProtKB">
        <authorList>
            <consortium name="RefSeq"/>
        </authorList>
    </citation>
    <scope>IDENTIFICATION</scope>
    <source>
        <tissue evidence="8">Leaf</tissue>
    </source>
</reference>
<dbReference type="SUPFAM" id="SSF117070">
    <property type="entry name" value="LEA14-like"/>
    <property type="match status" value="1"/>
</dbReference>
<dbReference type="OrthoDB" id="1414122at2759"/>
<dbReference type="Gene3D" id="2.60.40.1820">
    <property type="match status" value="1"/>
</dbReference>
<accession>A0A6P5FI51</accession>
<keyword evidence="2 5" id="KW-0812">Transmembrane</keyword>
<protein>
    <submittedName>
        <fullName evidence="8">Uncharacterized protein LOC109715432</fullName>
    </submittedName>
</protein>
<feature type="transmembrane region" description="Helical" evidence="5">
    <location>
        <begin position="126"/>
        <end position="151"/>
    </location>
</feature>
<dbReference type="Pfam" id="PF03168">
    <property type="entry name" value="LEA_2"/>
    <property type="match status" value="1"/>
</dbReference>
<keyword evidence="7" id="KW-1185">Reference proteome</keyword>
<dbReference type="Proteomes" id="UP000515123">
    <property type="component" value="Linkage group 9"/>
</dbReference>
<dbReference type="PANTHER" id="PTHR31234">
    <property type="entry name" value="LATE EMBRYOGENESIS ABUNDANT (LEA) HYDROXYPROLINE-RICH GLYCOPROTEIN FAMILY"/>
    <property type="match status" value="1"/>
</dbReference>
<dbReference type="InterPro" id="IPR044839">
    <property type="entry name" value="NDR1-like"/>
</dbReference>
<keyword evidence="3 5" id="KW-1133">Transmembrane helix</keyword>
<dbReference type="InterPro" id="IPR004864">
    <property type="entry name" value="LEA_2"/>
</dbReference>
<evidence type="ECO:0000313" key="8">
    <source>
        <dbReference type="RefSeq" id="XP_020096001.1"/>
    </source>
</evidence>
<dbReference type="GO" id="GO:0098542">
    <property type="term" value="P:defense response to other organism"/>
    <property type="evidence" value="ECO:0007669"/>
    <property type="project" value="InterPro"/>
</dbReference>
<evidence type="ECO:0000256" key="2">
    <source>
        <dbReference type="ARBA" id="ARBA00022692"/>
    </source>
</evidence>
<dbReference type="PANTHER" id="PTHR31234:SF4">
    <property type="entry name" value="EXPRESSED PROTEIN"/>
    <property type="match status" value="1"/>
</dbReference>
<evidence type="ECO:0000313" key="7">
    <source>
        <dbReference type="Proteomes" id="UP000515123"/>
    </source>
</evidence>
<evidence type="ECO:0000256" key="1">
    <source>
        <dbReference type="ARBA" id="ARBA00004167"/>
    </source>
</evidence>
<comment type="subcellular location">
    <subcellularLocation>
        <location evidence="1">Membrane</location>
        <topology evidence="1">Single-pass membrane protein</topology>
    </subcellularLocation>
</comment>